<dbReference type="RefSeq" id="WP_353959622.1">
    <property type="nucleotide sequence ID" value="NZ_JBHMEW010000054.1"/>
</dbReference>
<accession>A0ABV5J4Q8</accession>
<sequence>MKAFSDFLLGQKVKVYYVPSKEDVSDIRKLIPVLASERVRKIILLDPTDNWLEMRIRKTGRQEGLELEILESQLFFNSKSDLEKYFET</sequence>
<gene>
    <name evidence="1" type="ORF">ACFFUR_08300</name>
</gene>
<reference evidence="1 2" key="1">
    <citation type="submission" date="2024-09" db="EMBL/GenBank/DDBJ databases">
        <authorList>
            <person name="Sun Q."/>
            <person name="Mori K."/>
        </authorList>
    </citation>
    <scope>NUCLEOTIDE SEQUENCE [LARGE SCALE GENOMIC DNA]</scope>
    <source>
        <strain evidence="1 2">CECT 7682</strain>
    </source>
</reference>
<proteinExistence type="predicted"/>
<evidence type="ECO:0000313" key="1">
    <source>
        <dbReference type="EMBL" id="MFB9211804.1"/>
    </source>
</evidence>
<keyword evidence="2" id="KW-1185">Reference proteome</keyword>
<evidence type="ECO:0000313" key="2">
    <source>
        <dbReference type="Proteomes" id="UP001589654"/>
    </source>
</evidence>
<organism evidence="1 2">
    <name type="scientific">Echinicola jeungdonensis</name>
    <dbReference type="NCBI Taxonomy" id="709343"/>
    <lineage>
        <taxon>Bacteria</taxon>
        <taxon>Pseudomonadati</taxon>
        <taxon>Bacteroidota</taxon>
        <taxon>Cytophagia</taxon>
        <taxon>Cytophagales</taxon>
        <taxon>Cyclobacteriaceae</taxon>
        <taxon>Echinicola</taxon>
    </lineage>
</organism>
<dbReference type="EMBL" id="JBHMEW010000054">
    <property type="protein sequence ID" value="MFB9211804.1"/>
    <property type="molecule type" value="Genomic_DNA"/>
</dbReference>
<dbReference type="Proteomes" id="UP001589654">
    <property type="component" value="Unassembled WGS sequence"/>
</dbReference>
<dbReference type="InterPro" id="IPR007357">
    <property type="entry name" value="PhrB-like"/>
</dbReference>
<comment type="caution">
    <text evidence="1">The sequence shown here is derived from an EMBL/GenBank/DDBJ whole genome shotgun (WGS) entry which is preliminary data.</text>
</comment>
<dbReference type="Pfam" id="PF04244">
    <property type="entry name" value="DPRP"/>
    <property type="match status" value="1"/>
</dbReference>
<dbReference type="Gene3D" id="3.40.50.620">
    <property type="entry name" value="HUPs"/>
    <property type="match status" value="1"/>
</dbReference>
<name>A0ABV5J4Q8_9BACT</name>
<dbReference type="InterPro" id="IPR014729">
    <property type="entry name" value="Rossmann-like_a/b/a_fold"/>
</dbReference>
<protein>
    <submittedName>
        <fullName evidence="1">Cryptochrome/photolyase family protein</fullName>
    </submittedName>
</protein>